<evidence type="ECO:0000256" key="4">
    <source>
        <dbReference type="ARBA" id="ARBA00022679"/>
    </source>
</evidence>
<dbReference type="PANTHER" id="PTHR21060:SF15">
    <property type="entry name" value="ACETATE KINASE-RELATED"/>
    <property type="match status" value="1"/>
</dbReference>
<dbReference type="AlphaFoldDB" id="A0A532V7Z5"/>
<dbReference type="Gene3D" id="3.30.420.40">
    <property type="match status" value="2"/>
</dbReference>
<comment type="subcellular location">
    <subcellularLocation>
        <location evidence="1 9">Cytoplasm</location>
    </subcellularLocation>
</comment>
<dbReference type="PROSITE" id="PS01076">
    <property type="entry name" value="ACETATE_KINASE_2"/>
    <property type="match status" value="1"/>
</dbReference>
<dbReference type="InterPro" id="IPR023865">
    <property type="entry name" value="Aliphatic_acid_kinase_CS"/>
</dbReference>
<organism evidence="11 12">
    <name type="scientific">candidate division TA06 bacterium B3_TA06</name>
    <dbReference type="NCBI Taxonomy" id="2012487"/>
    <lineage>
        <taxon>Bacteria</taxon>
        <taxon>Bacteria division TA06</taxon>
    </lineage>
</organism>
<dbReference type="CDD" id="cd24011">
    <property type="entry name" value="ASKHA_NBD_BK"/>
    <property type="match status" value="1"/>
</dbReference>
<keyword evidence="6 9" id="KW-0418">Kinase</keyword>
<keyword evidence="4 9" id="KW-0808">Transferase</keyword>
<sequence length="357" mass="38556">MGHRILALNPGGGSTKVALYEDSKAIHEDKIRHPADEIAGFASTLEQLDYRREAIDSLLDAWKVDKTTFSAVVGRGGPFKPLVSGTYRVNERMLSDIREGRVAADHPSNLGALLAAEIASPLGIPAFIVDPVSVDEFIPESRISGLPDIERRSLSHALNMKMVGRKAAAKLGKRYQDLSLVIAHLGTGISIGAHRKGRQIDVNNANDGGPMSPQRTGYLPVTQLVKLCFSGFYDEKALKKKITKEGGLLAYLGSDDISPLYRKAEAGDEKVGLVLRAMVQQIAKEIAAQSAVLDGELDAIVLTGGMAYEPNLIEAIKRKISFITPNILVFPGEDELEALALGALRVLTGEEEAMTYE</sequence>
<dbReference type="SUPFAM" id="SSF53067">
    <property type="entry name" value="Actin-like ATPase domain"/>
    <property type="match status" value="2"/>
</dbReference>
<evidence type="ECO:0000256" key="6">
    <source>
        <dbReference type="ARBA" id="ARBA00022777"/>
    </source>
</evidence>
<dbReference type="GO" id="GO:0008776">
    <property type="term" value="F:acetate kinase activity"/>
    <property type="evidence" value="ECO:0007669"/>
    <property type="project" value="TreeGrafter"/>
</dbReference>
<dbReference type="EMBL" id="NJBO01000005">
    <property type="protein sequence ID" value="TKJ43308.1"/>
    <property type="molecule type" value="Genomic_DNA"/>
</dbReference>
<evidence type="ECO:0000256" key="7">
    <source>
        <dbReference type="ARBA" id="ARBA00022840"/>
    </source>
</evidence>
<evidence type="ECO:0000256" key="1">
    <source>
        <dbReference type="ARBA" id="ARBA00004496"/>
    </source>
</evidence>
<dbReference type="InterPro" id="IPR000890">
    <property type="entry name" value="Aliphatic_acid_kin_short-chain"/>
</dbReference>
<dbReference type="PIRSF" id="PIRSF036458">
    <property type="entry name" value="Butyrate_kin"/>
    <property type="match status" value="1"/>
</dbReference>
<keyword evidence="3 9" id="KW-0963">Cytoplasm</keyword>
<accession>A0A532V7Z5</accession>
<evidence type="ECO:0000256" key="10">
    <source>
        <dbReference type="RuleBase" id="RU003835"/>
    </source>
</evidence>
<comment type="catalytic activity">
    <reaction evidence="8 9">
        <text>butanoate + ATP = butanoyl phosphate + ADP</text>
        <dbReference type="Rhea" id="RHEA:13585"/>
        <dbReference type="ChEBI" id="CHEBI:17968"/>
        <dbReference type="ChEBI" id="CHEBI:30616"/>
        <dbReference type="ChEBI" id="CHEBI:58079"/>
        <dbReference type="ChEBI" id="CHEBI:456216"/>
        <dbReference type="EC" id="2.7.2.7"/>
    </reaction>
</comment>
<dbReference type="Pfam" id="PF00871">
    <property type="entry name" value="Acetate_kinase"/>
    <property type="match status" value="1"/>
</dbReference>
<evidence type="ECO:0000256" key="2">
    <source>
        <dbReference type="ARBA" id="ARBA00008748"/>
    </source>
</evidence>
<dbReference type="EC" id="2.7.2.7" evidence="9"/>
<name>A0A532V7Z5_UNCT6</name>
<dbReference type="HAMAP" id="MF_00542">
    <property type="entry name" value="Butyrate_kinase"/>
    <property type="match status" value="1"/>
</dbReference>
<dbReference type="GO" id="GO:0047761">
    <property type="term" value="F:butyrate kinase activity"/>
    <property type="evidence" value="ECO:0007669"/>
    <property type="project" value="UniProtKB-UniRule"/>
</dbReference>
<dbReference type="PANTHER" id="PTHR21060">
    <property type="entry name" value="ACETATE KINASE"/>
    <property type="match status" value="1"/>
</dbReference>
<evidence type="ECO:0000313" key="12">
    <source>
        <dbReference type="Proteomes" id="UP000317778"/>
    </source>
</evidence>
<comment type="similarity">
    <text evidence="2 9 10">Belongs to the acetokinase family.</text>
</comment>
<evidence type="ECO:0000256" key="9">
    <source>
        <dbReference type="HAMAP-Rule" id="MF_00542"/>
    </source>
</evidence>
<keyword evidence="5 9" id="KW-0547">Nucleotide-binding</keyword>
<dbReference type="Proteomes" id="UP000317778">
    <property type="component" value="Unassembled WGS sequence"/>
</dbReference>
<dbReference type="GO" id="GO:0006083">
    <property type="term" value="P:acetate metabolic process"/>
    <property type="evidence" value="ECO:0007669"/>
    <property type="project" value="TreeGrafter"/>
</dbReference>
<gene>
    <name evidence="9 11" type="primary">buk</name>
    <name evidence="11" type="ORF">CEE36_04550</name>
</gene>
<dbReference type="NCBIfam" id="NF002834">
    <property type="entry name" value="PRK03011.1-5"/>
    <property type="match status" value="1"/>
</dbReference>
<dbReference type="NCBIfam" id="TIGR02707">
    <property type="entry name" value="butyr_kinase"/>
    <property type="match status" value="1"/>
</dbReference>
<comment type="caution">
    <text evidence="11">The sequence shown here is derived from an EMBL/GenBank/DDBJ whole genome shotgun (WGS) entry which is preliminary data.</text>
</comment>
<dbReference type="InterPro" id="IPR011245">
    <property type="entry name" value="Butyrate_kin"/>
</dbReference>
<dbReference type="PRINTS" id="PR00471">
    <property type="entry name" value="ACETATEKNASE"/>
</dbReference>
<evidence type="ECO:0000256" key="8">
    <source>
        <dbReference type="ARBA" id="ARBA00048596"/>
    </source>
</evidence>
<evidence type="ECO:0000256" key="3">
    <source>
        <dbReference type="ARBA" id="ARBA00022490"/>
    </source>
</evidence>
<proteinExistence type="inferred from homology"/>
<keyword evidence="7 9" id="KW-0067">ATP-binding</keyword>
<evidence type="ECO:0000256" key="5">
    <source>
        <dbReference type="ARBA" id="ARBA00022741"/>
    </source>
</evidence>
<dbReference type="InterPro" id="IPR043129">
    <property type="entry name" value="ATPase_NBD"/>
</dbReference>
<dbReference type="GO" id="GO:0005524">
    <property type="term" value="F:ATP binding"/>
    <property type="evidence" value="ECO:0007669"/>
    <property type="project" value="UniProtKB-KW"/>
</dbReference>
<protein>
    <recommendedName>
        <fullName evidence="9">Probable butyrate kinase</fullName>
        <shortName evidence="9">BK</shortName>
        <ecNumber evidence="9">2.7.2.7</ecNumber>
    </recommendedName>
    <alternativeName>
        <fullName evidence="9">Branched-chain carboxylic acid kinase</fullName>
    </alternativeName>
</protein>
<dbReference type="GO" id="GO:0005737">
    <property type="term" value="C:cytoplasm"/>
    <property type="evidence" value="ECO:0007669"/>
    <property type="project" value="UniProtKB-SubCell"/>
</dbReference>
<reference evidence="11 12" key="1">
    <citation type="submission" date="2017-06" db="EMBL/GenBank/DDBJ databases">
        <title>Novel microbial phyla capable of carbon fixation and sulfur reduction in deep-sea sediments.</title>
        <authorList>
            <person name="Huang J."/>
            <person name="Baker B."/>
            <person name="Wang Y."/>
        </authorList>
    </citation>
    <scope>NUCLEOTIDE SEQUENCE [LARGE SCALE GENOMIC DNA]</scope>
    <source>
        <strain evidence="11">B3_TA06</strain>
    </source>
</reference>
<evidence type="ECO:0000313" key="11">
    <source>
        <dbReference type="EMBL" id="TKJ43308.1"/>
    </source>
</evidence>